<dbReference type="AlphaFoldDB" id="A0A3B1AMM4"/>
<organism evidence="4">
    <name type="scientific">hydrothermal vent metagenome</name>
    <dbReference type="NCBI Taxonomy" id="652676"/>
    <lineage>
        <taxon>unclassified sequences</taxon>
        <taxon>metagenomes</taxon>
        <taxon>ecological metagenomes</taxon>
    </lineage>
</organism>
<dbReference type="InterPro" id="IPR000184">
    <property type="entry name" value="Bac_surfAg_D15"/>
</dbReference>
<gene>
    <name evidence="4" type="ORF">MNBD_GAMMA21-1856</name>
</gene>
<reference evidence="4" key="1">
    <citation type="submission" date="2018-06" db="EMBL/GenBank/DDBJ databases">
        <authorList>
            <person name="Zhirakovskaya E."/>
        </authorList>
    </citation>
    <scope>NUCLEOTIDE SEQUENCE</scope>
</reference>
<evidence type="ECO:0000259" key="3">
    <source>
        <dbReference type="Pfam" id="PF01103"/>
    </source>
</evidence>
<dbReference type="EMBL" id="UOFR01000082">
    <property type="protein sequence ID" value="VAX01114.1"/>
    <property type="molecule type" value="Genomic_DNA"/>
</dbReference>
<dbReference type="GO" id="GO:0019867">
    <property type="term" value="C:outer membrane"/>
    <property type="evidence" value="ECO:0007669"/>
    <property type="project" value="InterPro"/>
</dbReference>
<protein>
    <recommendedName>
        <fullName evidence="3">Bacterial surface antigen (D15) domain-containing protein</fullName>
    </recommendedName>
</protein>
<accession>A0A3B1AMM4</accession>
<proteinExistence type="predicted"/>
<name>A0A3B1AMM4_9ZZZZ</name>
<comment type="subcellular location">
    <subcellularLocation>
        <location evidence="1">Membrane</location>
    </subcellularLocation>
</comment>
<evidence type="ECO:0000256" key="2">
    <source>
        <dbReference type="ARBA" id="ARBA00023136"/>
    </source>
</evidence>
<evidence type="ECO:0000313" key="4">
    <source>
        <dbReference type="EMBL" id="VAX01114.1"/>
    </source>
</evidence>
<evidence type="ECO:0000256" key="1">
    <source>
        <dbReference type="ARBA" id="ARBA00004370"/>
    </source>
</evidence>
<dbReference type="Pfam" id="PF01103">
    <property type="entry name" value="Omp85"/>
    <property type="match status" value="1"/>
</dbReference>
<keyword evidence="2" id="KW-0472">Membrane</keyword>
<feature type="domain" description="Bacterial surface antigen (D15)" evidence="3">
    <location>
        <begin position="193"/>
        <end position="265"/>
    </location>
</feature>
<dbReference type="Gene3D" id="2.40.160.50">
    <property type="entry name" value="membrane protein fhac: a member of the omp85/tpsb transporter family"/>
    <property type="match status" value="1"/>
</dbReference>
<sequence>MNKKLLHLSVFILFLPVISWAGMESDVIDQVEQQNENSKSTGKKKGTWLPVPIPVSNPTIGSGLQAALLYLHPEKSDDSTIPGATSGVVGMYTDSNSWLLGGFHDGNYNDDLYRYRVIAGTGEFNLDYYGIGGGSDLRGAPTPYTINSDIAIGQLLRRIPGIEDWYLGLRYMYINSDVTFDFSNTLPGLLPVSDNMTNSGLGFMFSYDSRDNNYYPTTGSLTELVWMRDRESIGSDFNFDKFTGFYNYYLPLTEKDTLGMRLTLANADGDAIIITGHTPDIIDQRTINPLPVRF</sequence>